<feature type="binding site" evidence="2">
    <location>
        <position position="152"/>
    </location>
    <ligand>
        <name>CoA</name>
        <dbReference type="ChEBI" id="CHEBI:57287"/>
    </ligand>
</feature>
<dbReference type="GO" id="GO:0009239">
    <property type="term" value="P:enterobactin biosynthetic process"/>
    <property type="evidence" value="ECO:0007669"/>
    <property type="project" value="InterPro"/>
</dbReference>
<evidence type="ECO:0000259" key="5">
    <source>
        <dbReference type="Pfam" id="PF17837"/>
    </source>
</evidence>
<feature type="binding site" evidence="2">
    <location>
        <position position="39"/>
    </location>
    <ligand>
        <name>CoA</name>
        <dbReference type="ChEBI" id="CHEBI:57287"/>
    </ligand>
</feature>
<dbReference type="GO" id="GO:0008897">
    <property type="term" value="F:holo-[acyl-carrier-protein] synthase activity"/>
    <property type="evidence" value="ECO:0007669"/>
    <property type="project" value="InterPro"/>
</dbReference>
<dbReference type="PANTHER" id="PTHR38096">
    <property type="entry name" value="ENTEROBACTIN SYNTHASE COMPONENT D"/>
    <property type="match status" value="1"/>
</dbReference>
<dbReference type="AlphaFoldDB" id="A0A940WM05"/>
<accession>A0A940WM05</accession>
<gene>
    <name evidence="6" type="ORF">JOL79_08955</name>
</gene>
<dbReference type="PANTHER" id="PTHR38096:SF1">
    <property type="entry name" value="ENTEROBACTIN SYNTHASE COMPONENT D"/>
    <property type="match status" value="1"/>
</dbReference>
<evidence type="ECO:0000313" key="7">
    <source>
        <dbReference type="Proteomes" id="UP000674234"/>
    </source>
</evidence>
<evidence type="ECO:0000313" key="6">
    <source>
        <dbReference type="EMBL" id="MBP2703935.1"/>
    </source>
</evidence>
<feature type="binding site" evidence="2">
    <location>
        <position position="148"/>
    </location>
    <ligand>
        <name>CoA</name>
        <dbReference type="ChEBI" id="CHEBI:57287"/>
    </ligand>
</feature>
<keyword evidence="1 6" id="KW-0808">Transferase</keyword>
<feature type="binding site" evidence="2">
    <location>
        <begin position="83"/>
        <end position="84"/>
    </location>
    <ligand>
        <name>CoA</name>
        <dbReference type="ChEBI" id="CHEBI:57287"/>
    </ligand>
</feature>
<dbReference type="Gene3D" id="3.90.470.20">
    <property type="entry name" value="4'-phosphopantetheinyl transferase domain"/>
    <property type="match status" value="1"/>
</dbReference>
<feature type="domain" description="4'-phosphopantetheinyl transferase N-terminal" evidence="5">
    <location>
        <begin position="27"/>
        <end position="94"/>
    </location>
</feature>
<dbReference type="Proteomes" id="UP000674234">
    <property type="component" value="Unassembled WGS sequence"/>
</dbReference>
<keyword evidence="3" id="KW-0479">Metal-binding</keyword>
<evidence type="ECO:0000256" key="3">
    <source>
        <dbReference type="PIRSR" id="PIRSR603542-2"/>
    </source>
</evidence>
<keyword evidence="7" id="KW-1185">Reference proteome</keyword>
<dbReference type="InterPro" id="IPR037143">
    <property type="entry name" value="4-PPantetheinyl_Trfase_dom_sf"/>
</dbReference>
<dbReference type="Pfam" id="PF17837">
    <property type="entry name" value="4PPT_N"/>
    <property type="match status" value="1"/>
</dbReference>
<dbReference type="InterPro" id="IPR008278">
    <property type="entry name" value="4-PPantetheinyl_Trfase_dom"/>
</dbReference>
<feature type="binding site" evidence="3">
    <location>
        <position position="104"/>
    </location>
    <ligand>
        <name>Mg(2+)</name>
        <dbReference type="ChEBI" id="CHEBI:18420"/>
    </ligand>
</feature>
<feature type="domain" description="4'-phosphopantetheinyl transferase" evidence="4">
    <location>
        <begin position="99"/>
        <end position="182"/>
    </location>
</feature>
<dbReference type="GO" id="GO:0009366">
    <property type="term" value="C:enterobactin synthetase complex"/>
    <property type="evidence" value="ECO:0007669"/>
    <property type="project" value="InterPro"/>
</dbReference>
<dbReference type="InterPro" id="IPR003542">
    <property type="entry name" value="Enbac_synth_compD-like"/>
</dbReference>
<name>A0A940WM05_9ACTN</name>
<dbReference type="InterPro" id="IPR041354">
    <property type="entry name" value="4PPT_N"/>
</dbReference>
<reference evidence="6" key="1">
    <citation type="submission" date="2021-02" db="EMBL/GenBank/DDBJ databases">
        <title>Draft genome sequence of Microbispora sp. RL4-1S isolated from rice leaves in Thailand.</title>
        <authorList>
            <person name="Muangham S."/>
            <person name="Duangmal K."/>
        </authorList>
    </citation>
    <scope>NUCLEOTIDE SEQUENCE</scope>
    <source>
        <strain evidence="6">RL4-1S</strain>
    </source>
</reference>
<keyword evidence="3" id="KW-0460">Magnesium</keyword>
<dbReference type="PRINTS" id="PR01399">
    <property type="entry name" value="ENTSNTHTASED"/>
</dbReference>
<feature type="binding site" evidence="2">
    <location>
        <position position="103"/>
    </location>
    <ligand>
        <name>CoA</name>
        <dbReference type="ChEBI" id="CHEBI:57287"/>
    </ligand>
</feature>
<sequence>MIERILPDGVAAAEVFDDPPGVVLFPEEEAHVARAVAKRRAEFTAGRHCARTALAALGFPPVAIPPGEAGSPTWPAGVVGSITHCAGYRAAAVSTDVLSVGIDAEPDLPLPAGVLGTISLAEERETLAGLGEPAGGPHWDRLLFSAKESVYKAWFPLARRWLDFTEALIRIDRDGSFSATLLVPGPRIGGRPLTGFRGRWLADGGLLTTSVTVHR</sequence>
<dbReference type="Pfam" id="PF01648">
    <property type="entry name" value="ACPS"/>
    <property type="match status" value="1"/>
</dbReference>
<comment type="cofactor">
    <cofactor evidence="3">
        <name>Mg(2+)</name>
        <dbReference type="ChEBI" id="CHEBI:18420"/>
    </cofactor>
</comment>
<evidence type="ECO:0000259" key="4">
    <source>
        <dbReference type="Pfam" id="PF01648"/>
    </source>
</evidence>
<dbReference type="EMBL" id="JAFCNB010000004">
    <property type="protein sequence ID" value="MBP2703935.1"/>
    <property type="molecule type" value="Genomic_DNA"/>
</dbReference>
<evidence type="ECO:0000256" key="2">
    <source>
        <dbReference type="PIRSR" id="PIRSR603542-1"/>
    </source>
</evidence>
<evidence type="ECO:0000256" key="1">
    <source>
        <dbReference type="ARBA" id="ARBA00022679"/>
    </source>
</evidence>
<feature type="binding site" evidence="2">
    <location>
        <position position="47"/>
    </location>
    <ligand>
        <name>CoA</name>
        <dbReference type="ChEBI" id="CHEBI:57287"/>
    </ligand>
</feature>
<proteinExistence type="predicted"/>
<feature type="binding site" evidence="3">
    <location>
        <position position="105"/>
    </location>
    <ligand>
        <name>Mg(2+)</name>
        <dbReference type="ChEBI" id="CHEBI:18420"/>
    </ligand>
</feature>
<dbReference type="GO" id="GO:0000287">
    <property type="term" value="F:magnesium ion binding"/>
    <property type="evidence" value="ECO:0007669"/>
    <property type="project" value="InterPro"/>
</dbReference>
<protein>
    <submittedName>
        <fullName evidence="6">4'-phosphopantetheinyl transferase superfamily protein</fullName>
    </submittedName>
</protein>
<dbReference type="RefSeq" id="WP_210155252.1">
    <property type="nucleotide sequence ID" value="NZ_JAFCNB010000004.1"/>
</dbReference>
<feature type="binding site" evidence="2">
    <location>
        <position position="162"/>
    </location>
    <ligand>
        <name>CoA</name>
        <dbReference type="ChEBI" id="CHEBI:57287"/>
    </ligand>
</feature>
<dbReference type="GO" id="GO:0005886">
    <property type="term" value="C:plasma membrane"/>
    <property type="evidence" value="ECO:0007669"/>
    <property type="project" value="TreeGrafter"/>
</dbReference>
<feature type="binding site" evidence="3">
    <location>
        <position position="103"/>
    </location>
    <ligand>
        <name>Mg(2+)</name>
        <dbReference type="ChEBI" id="CHEBI:18420"/>
    </ligand>
</feature>
<dbReference type="SUPFAM" id="SSF56214">
    <property type="entry name" value="4'-phosphopantetheinyl transferase"/>
    <property type="match status" value="1"/>
</dbReference>
<organism evidence="6 7">
    <name type="scientific">Microbispora oryzae</name>
    <dbReference type="NCBI Taxonomy" id="2806554"/>
    <lineage>
        <taxon>Bacteria</taxon>
        <taxon>Bacillati</taxon>
        <taxon>Actinomycetota</taxon>
        <taxon>Actinomycetes</taxon>
        <taxon>Streptosporangiales</taxon>
        <taxon>Streptosporangiaceae</taxon>
        <taxon>Microbispora</taxon>
    </lineage>
</organism>
<comment type="caution">
    <text evidence="6">The sequence shown here is derived from an EMBL/GenBank/DDBJ whole genome shotgun (WGS) entry which is preliminary data.</text>
</comment>